<dbReference type="Proteomes" id="UP001412067">
    <property type="component" value="Unassembled WGS sequence"/>
</dbReference>
<evidence type="ECO:0000313" key="1">
    <source>
        <dbReference type="EMBL" id="KAK8961402.1"/>
    </source>
</evidence>
<comment type="caution">
    <text evidence="1">The sequence shown here is derived from an EMBL/GenBank/DDBJ whole genome shotgun (WGS) entry which is preliminary data.</text>
</comment>
<sequence>MLPLWIKETDLNIQQYREAVRVPGFVIVRIDCAIHFSNSIYVNERDEFSNLADPDLLRRKSWLSNYCSSSDQVFGYCAQPKRRSKSFWIGSEDFVVYTLLK</sequence>
<organism evidence="1 2">
    <name type="scientific">Platanthera guangdongensis</name>
    <dbReference type="NCBI Taxonomy" id="2320717"/>
    <lineage>
        <taxon>Eukaryota</taxon>
        <taxon>Viridiplantae</taxon>
        <taxon>Streptophyta</taxon>
        <taxon>Embryophyta</taxon>
        <taxon>Tracheophyta</taxon>
        <taxon>Spermatophyta</taxon>
        <taxon>Magnoliopsida</taxon>
        <taxon>Liliopsida</taxon>
        <taxon>Asparagales</taxon>
        <taxon>Orchidaceae</taxon>
        <taxon>Orchidoideae</taxon>
        <taxon>Orchideae</taxon>
        <taxon>Orchidinae</taxon>
        <taxon>Platanthera</taxon>
    </lineage>
</organism>
<dbReference type="EMBL" id="JBBWWR010000009">
    <property type="protein sequence ID" value="KAK8961402.1"/>
    <property type="molecule type" value="Genomic_DNA"/>
</dbReference>
<name>A0ABR2MC01_9ASPA</name>
<dbReference type="Gene3D" id="3.30.750.24">
    <property type="entry name" value="STAS domain"/>
    <property type="match status" value="1"/>
</dbReference>
<proteinExistence type="predicted"/>
<accession>A0ABR2MC01</accession>
<evidence type="ECO:0000313" key="2">
    <source>
        <dbReference type="Proteomes" id="UP001412067"/>
    </source>
</evidence>
<gene>
    <name evidence="1" type="primary">SULTR3:4</name>
    <name evidence="1" type="ORF">KSP40_PGU000271</name>
</gene>
<dbReference type="InterPro" id="IPR036513">
    <property type="entry name" value="STAS_dom_sf"/>
</dbReference>
<keyword evidence="2" id="KW-1185">Reference proteome</keyword>
<reference evidence="1 2" key="1">
    <citation type="journal article" date="2022" name="Nat. Plants">
        <title>Genomes of leafy and leafless Platanthera orchids illuminate the evolution of mycoheterotrophy.</title>
        <authorList>
            <person name="Li M.H."/>
            <person name="Liu K.W."/>
            <person name="Li Z."/>
            <person name="Lu H.C."/>
            <person name="Ye Q.L."/>
            <person name="Zhang D."/>
            <person name="Wang J.Y."/>
            <person name="Li Y.F."/>
            <person name="Zhong Z.M."/>
            <person name="Liu X."/>
            <person name="Yu X."/>
            <person name="Liu D.K."/>
            <person name="Tu X.D."/>
            <person name="Liu B."/>
            <person name="Hao Y."/>
            <person name="Liao X.Y."/>
            <person name="Jiang Y.T."/>
            <person name="Sun W.H."/>
            <person name="Chen J."/>
            <person name="Chen Y.Q."/>
            <person name="Ai Y."/>
            <person name="Zhai J.W."/>
            <person name="Wu S.S."/>
            <person name="Zhou Z."/>
            <person name="Hsiao Y.Y."/>
            <person name="Wu W.L."/>
            <person name="Chen Y.Y."/>
            <person name="Lin Y.F."/>
            <person name="Hsu J.L."/>
            <person name="Li C.Y."/>
            <person name="Wang Z.W."/>
            <person name="Zhao X."/>
            <person name="Zhong W.Y."/>
            <person name="Ma X.K."/>
            <person name="Ma L."/>
            <person name="Huang J."/>
            <person name="Chen G.Z."/>
            <person name="Huang M.Z."/>
            <person name="Huang L."/>
            <person name="Peng D.H."/>
            <person name="Luo Y.B."/>
            <person name="Zou S.Q."/>
            <person name="Chen S.P."/>
            <person name="Lan S."/>
            <person name="Tsai W.C."/>
            <person name="Van de Peer Y."/>
            <person name="Liu Z.J."/>
        </authorList>
    </citation>
    <scope>NUCLEOTIDE SEQUENCE [LARGE SCALE GENOMIC DNA]</scope>
    <source>
        <strain evidence="1">Lor288</strain>
    </source>
</reference>
<protein>
    <submittedName>
        <fullName evidence="1">Sulfate transporter 3.4</fullName>
    </submittedName>
</protein>